<keyword evidence="1" id="KW-0732">Signal</keyword>
<feature type="signal peptide" evidence="1">
    <location>
        <begin position="1"/>
        <end position="27"/>
    </location>
</feature>
<evidence type="ECO:0000313" key="3">
    <source>
        <dbReference type="Proteomes" id="UP000178129"/>
    </source>
</evidence>
<evidence type="ECO:0000256" key="1">
    <source>
        <dbReference type="SAM" id="SignalP"/>
    </source>
</evidence>
<feature type="chain" id="PRO_5009445789" evidence="1">
    <location>
        <begin position="28"/>
        <end position="96"/>
    </location>
</feature>
<accession>A0A1E1KBU1</accession>
<reference evidence="3" key="1">
    <citation type="submission" date="2016-03" db="EMBL/GenBank/DDBJ databases">
        <authorList>
            <person name="Ploux O."/>
        </authorList>
    </citation>
    <scope>NUCLEOTIDE SEQUENCE [LARGE SCALE GENOMIC DNA]</scope>
    <source>
        <strain evidence="3">UK7</strain>
    </source>
</reference>
<comment type="caution">
    <text evidence="2">The sequence shown here is derived from an EMBL/GenBank/DDBJ whole genome shotgun (WGS) entry which is preliminary data.</text>
</comment>
<organism evidence="2 3">
    <name type="scientific">Rhynchosporium graminicola</name>
    <dbReference type="NCBI Taxonomy" id="2792576"/>
    <lineage>
        <taxon>Eukaryota</taxon>
        <taxon>Fungi</taxon>
        <taxon>Dikarya</taxon>
        <taxon>Ascomycota</taxon>
        <taxon>Pezizomycotina</taxon>
        <taxon>Leotiomycetes</taxon>
        <taxon>Helotiales</taxon>
        <taxon>Ploettnerulaceae</taxon>
        <taxon>Rhynchosporium</taxon>
    </lineage>
</organism>
<dbReference type="AlphaFoldDB" id="A0A1E1KBU1"/>
<evidence type="ECO:0000313" key="2">
    <source>
        <dbReference type="EMBL" id="CZS95502.1"/>
    </source>
</evidence>
<dbReference type="EMBL" id="FJUW01000010">
    <property type="protein sequence ID" value="CZS95502.1"/>
    <property type="molecule type" value="Genomic_DNA"/>
</dbReference>
<gene>
    <name evidence="2" type="ORF">RCO7_14375</name>
</gene>
<dbReference type="Proteomes" id="UP000178129">
    <property type="component" value="Unassembled WGS sequence"/>
</dbReference>
<name>A0A1E1KBU1_9HELO</name>
<dbReference type="InParanoid" id="A0A1E1KBU1"/>
<keyword evidence="3" id="KW-1185">Reference proteome</keyword>
<sequence>MAHTLSSLPRAKIFLLLTLSLSALALALPTTDSSTVALESTNTNTLEISPSSSSSSSGLTSASVQESSNYVCQEGCRKPCFNYNYCSSCNYLKGYE</sequence>
<proteinExistence type="predicted"/>
<protein>
    <submittedName>
        <fullName evidence="2">Uncharacterized protein</fullName>
    </submittedName>
</protein>